<comment type="caution">
    <text evidence="1">The sequence shown here is derived from an EMBL/GenBank/DDBJ whole genome shotgun (WGS) entry which is preliminary data.</text>
</comment>
<sequence length="110" mass="12772">FEILHCLASRQFGETHFEQQPDLWIIDVENEDDLLELIGFDQPFLIGIVEAPSFTDQLMYKRWKQVISRKLLKLLTNDTPILNHQAVSLFTKGLIAPSKVLPDLWRVVIL</sequence>
<organism evidence="1 2">
    <name type="scientific">Rhizobium hidalgonense</name>
    <dbReference type="NCBI Taxonomy" id="1538159"/>
    <lineage>
        <taxon>Bacteria</taxon>
        <taxon>Pseudomonadati</taxon>
        <taxon>Pseudomonadota</taxon>
        <taxon>Alphaproteobacteria</taxon>
        <taxon>Hyphomicrobiales</taxon>
        <taxon>Rhizobiaceae</taxon>
        <taxon>Rhizobium/Agrobacterium group</taxon>
        <taxon>Rhizobium</taxon>
    </lineage>
</organism>
<gene>
    <name evidence="1" type="ORF">RJJ65_40795</name>
</gene>
<dbReference type="AlphaFoldDB" id="A0AAJ2H7E0"/>
<evidence type="ECO:0000313" key="2">
    <source>
        <dbReference type="Proteomes" id="UP001268610"/>
    </source>
</evidence>
<dbReference type="Proteomes" id="UP001268610">
    <property type="component" value="Unassembled WGS sequence"/>
</dbReference>
<name>A0AAJ2H7E0_9HYPH</name>
<evidence type="ECO:0000313" key="1">
    <source>
        <dbReference type="EMBL" id="MDR9778888.1"/>
    </source>
</evidence>
<accession>A0AAJ2H7E0</accession>
<feature type="non-terminal residue" evidence="1">
    <location>
        <position position="110"/>
    </location>
</feature>
<protein>
    <submittedName>
        <fullName evidence="1">Uncharacterized protein</fullName>
    </submittedName>
</protein>
<proteinExistence type="predicted"/>
<dbReference type="RefSeq" id="WP_310866842.1">
    <property type="nucleotide sequence ID" value="NZ_JAVLSF010001333.1"/>
</dbReference>
<feature type="non-terminal residue" evidence="1">
    <location>
        <position position="1"/>
    </location>
</feature>
<dbReference type="EMBL" id="JAVLSF010001333">
    <property type="protein sequence ID" value="MDR9778888.1"/>
    <property type="molecule type" value="Genomic_DNA"/>
</dbReference>
<reference evidence="1" key="1">
    <citation type="submission" date="2023-04" db="EMBL/GenBank/DDBJ databases">
        <title>Genomic characterization of faba bean (Vicia faba) microsymbionts in Mexican soils.</title>
        <authorList>
            <person name="Rivera Orduna F.N."/>
            <person name="Guevara-Luna J."/>
            <person name="Yan J."/>
            <person name="Arroyo-Herrera I."/>
            <person name="Li Y."/>
            <person name="Vasquez-Murrieta M.S."/>
            <person name="Wang E.T."/>
        </authorList>
    </citation>
    <scope>NUCLEOTIDE SEQUENCE</scope>
    <source>
        <strain evidence="1">CH26</strain>
    </source>
</reference>